<dbReference type="EMBL" id="KP708986">
    <property type="protein sequence ID" value="AJQ21088.1"/>
    <property type="molecule type" value="Genomic_DNA"/>
</dbReference>
<evidence type="ECO:0000256" key="2">
    <source>
        <dbReference type="ARBA" id="ARBA00022732"/>
    </source>
</evidence>
<name>A0A0C5Q3X6_9CAUD</name>
<organism evidence="5 6">
    <name type="scientific">Klebsiella phage vB_KpnP_SU552A</name>
    <dbReference type="NCBI Taxonomy" id="1610835"/>
    <lineage>
        <taxon>Viruses</taxon>
        <taxon>Duplodnaviria</taxon>
        <taxon>Heunggongvirae</taxon>
        <taxon>Uroviricota</taxon>
        <taxon>Caudoviricetes</taxon>
        <taxon>Autographivirales</taxon>
        <taxon>Autoscriptoviridae</taxon>
        <taxon>Slopekvirinae</taxon>
        <taxon>Drulisvirus</taxon>
        <taxon>Drulisvirus SU552A</taxon>
    </lineage>
</organism>
<dbReference type="InterPro" id="IPR005604">
    <property type="entry name" value="Phage_T7_tail_fibre-like_N"/>
</dbReference>
<dbReference type="KEGG" id="vg:26631419"/>
<evidence type="ECO:0000256" key="1">
    <source>
        <dbReference type="ARBA" id="ARBA00004328"/>
    </source>
</evidence>
<evidence type="ECO:0000313" key="6">
    <source>
        <dbReference type="Proteomes" id="UP000032401"/>
    </source>
</evidence>
<dbReference type="GO" id="GO:0098015">
    <property type="term" value="C:virus tail"/>
    <property type="evidence" value="ECO:0007669"/>
    <property type="project" value="UniProtKB-KW"/>
</dbReference>
<keyword evidence="3" id="KW-0946">Virion</keyword>
<gene>
    <name evidence="5" type="ORF">SU552A_46</name>
</gene>
<evidence type="ECO:0000256" key="3">
    <source>
        <dbReference type="ARBA" id="ARBA00022844"/>
    </source>
</evidence>
<proteinExistence type="predicted"/>
<dbReference type="GeneID" id="26631419"/>
<evidence type="ECO:0000259" key="4">
    <source>
        <dbReference type="Pfam" id="PF03906"/>
    </source>
</evidence>
<evidence type="ECO:0000313" key="5">
    <source>
        <dbReference type="EMBL" id="AJQ21088.1"/>
    </source>
</evidence>
<sequence>MAFSWQESVKPAGTQDIQCDIEYLDKSYIHVYLDGAETTAFTWTSSTNIRLNSPLSVETAVLLIRKTEREYLYIEFASGAPFIEGNVDTQNTQFLHLAQELVEGRSIEGFYGDINMHRYRITNLGDPVDARDAANKQYVDAGDARLDQRIDAEHAAWVAAVDNEASIRKAADDALDVRTTNLEQTYFNANTNSFPWWTVLTEDTDTVTPGMPFTKAKVRVNGVTQTAGYSYTVNAGVVKFAKALPAGTLIDMTIGVDTDADTSAVSNVLGLLGSNSGAGYIGTQSGVNLQQRLLDVDAAIAANSKLLSYVEKSIFEFMTQSDISTIKSTTDTVDVNYALKAAVSSGVTSLIFPPVSGVYGVGSANTADIVQLPRGMRLRGFSWRPYTVSGDSSFLTTGTTLRRNPGAPALFYGAQRMCFRDINFDGVSQSNGAFFASTNSSEQFNGTRLEGCGFYRFSVALGWSGYIATLFALRCSVSGCGDAVRNTIDSNLIGCVFNANARGVNLQSGANNNSFIACRNEWNDGDNYFAYNAIENIIVGELCDRAGRGGVVAQGTASWYVSNSVVRRSGANQEVGSDYSANFVIIDNGTILLSGVRTAVGENDGGGGTRSPSFCLSTLGAGKGTFVAGACDLRGFTQSAHNSKLEPNISAVGNPGFPDSVNFGKSQIAGGRYCLGSARGTLSGGAGTTSSVTVSNRMPTQYAVHLLRTLLVETRLEDGRDEFLKVPLIMSNETSKSIRAWSSEIKASTERIGVSSATGVVVSFDLTGTDDIAVTLTSVDGLTRRYIVTLLPS</sequence>
<dbReference type="OrthoDB" id="5710at10239"/>
<accession>A0A0C5Q3X6</accession>
<protein>
    <submittedName>
        <fullName evidence="5">Putative tail fiber protein</fullName>
    </submittedName>
</protein>
<reference evidence="5 6" key="1">
    <citation type="submission" date="2015-01" db="EMBL/GenBank/DDBJ databases">
        <title>A suggested new bacteriophage genus, Kp34likevirus, within the Autographivirinae subfamily of Podoviridae.</title>
        <authorList>
            <person name="Eriksson H."/>
            <person name="Maciejewska B."/>
            <person name="Latka A."/>
            <person name="Majkowska-Skrobek G."/>
            <person name="Hellstrand M."/>
            <person name="Melefors O."/>
            <person name="Wang J.-T."/>
            <person name="Kropinski A.M."/>
            <person name="Drulis-Kawa Z."/>
            <person name="Nilsson A.S."/>
        </authorList>
    </citation>
    <scope>NUCLEOTIDE SEQUENCE [LARGE SCALE GENOMIC DNA]</scope>
</reference>
<keyword evidence="2" id="KW-1227">Viral tail protein</keyword>
<dbReference type="Pfam" id="PF03906">
    <property type="entry name" value="Phage_T7_tail"/>
    <property type="match status" value="1"/>
</dbReference>
<dbReference type="Proteomes" id="UP000032401">
    <property type="component" value="Segment"/>
</dbReference>
<feature type="domain" description="Bacteriophage T7 tail fibre protein-like N-terminal" evidence="4">
    <location>
        <begin position="13"/>
        <end position="102"/>
    </location>
</feature>
<dbReference type="RefSeq" id="YP_009204835.1">
    <property type="nucleotide sequence ID" value="NC_028870.1"/>
</dbReference>
<comment type="subcellular location">
    <subcellularLocation>
        <location evidence="1">Virion</location>
    </subcellularLocation>
</comment>
<keyword evidence="6" id="KW-1185">Reference proteome</keyword>